<evidence type="ECO:0000313" key="3">
    <source>
        <dbReference type="Proteomes" id="UP000501408"/>
    </source>
</evidence>
<sequence>MLKTIVIILLVLVGITAAQYLDEGTQKKIAWVVGGIAGVLALLVIGAELFR</sequence>
<name>A0ABX6K7H9_SALCS</name>
<keyword evidence="1" id="KW-1133">Transmembrane helix</keyword>
<reference evidence="2 3" key="1">
    <citation type="submission" date="2020-03" db="EMBL/GenBank/DDBJ databases">
        <title>Genome mining reveals the biosynthetic pathways of PHA and ectoines of the halophilic strain Salinivibrio costicola M318 isolated from fermented shrimp paste.</title>
        <authorList>
            <person name="Doan T.V."/>
            <person name="Tran L.T."/>
            <person name="Trieu T.A."/>
            <person name="Nguyen Q.V."/>
            <person name="Quach T.N."/>
            <person name="Phi T.Q."/>
            <person name="Kumar S."/>
        </authorList>
    </citation>
    <scope>NUCLEOTIDE SEQUENCE [LARGE SCALE GENOMIC DNA]</scope>
    <source>
        <strain evidence="2 3">M318</strain>
    </source>
</reference>
<evidence type="ECO:0000313" key="2">
    <source>
        <dbReference type="EMBL" id="QIR06323.1"/>
    </source>
</evidence>
<dbReference type="EMBL" id="CP050266">
    <property type="protein sequence ID" value="QIR06323.1"/>
    <property type="molecule type" value="Genomic_DNA"/>
</dbReference>
<accession>A0ABX6K7H9</accession>
<keyword evidence="1" id="KW-0472">Membrane</keyword>
<protein>
    <submittedName>
        <fullName evidence="2">Uncharacterized protein</fullName>
    </submittedName>
</protein>
<feature type="transmembrane region" description="Helical" evidence="1">
    <location>
        <begin position="28"/>
        <end position="50"/>
    </location>
</feature>
<dbReference type="Proteomes" id="UP000501408">
    <property type="component" value="Chromosome 1"/>
</dbReference>
<dbReference type="RefSeq" id="WP_158011253.1">
    <property type="nucleotide sequence ID" value="NZ_CP050266.1"/>
</dbReference>
<keyword evidence="1" id="KW-0812">Transmembrane</keyword>
<gene>
    <name evidence="2" type="ORF">HBA18_08000</name>
</gene>
<evidence type="ECO:0000256" key="1">
    <source>
        <dbReference type="SAM" id="Phobius"/>
    </source>
</evidence>
<proteinExistence type="predicted"/>
<organism evidence="2 3">
    <name type="scientific">Salinivibrio costicola</name>
    <name type="common">Vibrio costicola</name>
    <dbReference type="NCBI Taxonomy" id="51367"/>
    <lineage>
        <taxon>Bacteria</taxon>
        <taxon>Pseudomonadati</taxon>
        <taxon>Pseudomonadota</taxon>
        <taxon>Gammaproteobacteria</taxon>
        <taxon>Vibrionales</taxon>
        <taxon>Vibrionaceae</taxon>
        <taxon>Salinivibrio</taxon>
    </lineage>
</organism>
<keyword evidence="3" id="KW-1185">Reference proteome</keyword>